<evidence type="ECO:0000256" key="6">
    <source>
        <dbReference type="PIRSR" id="PIRSR602401-1"/>
    </source>
</evidence>
<dbReference type="Pfam" id="PF00106">
    <property type="entry name" value="adh_short"/>
    <property type="match status" value="1"/>
</dbReference>
<comment type="cofactor">
    <cofactor evidence="1 6">
        <name>heme</name>
        <dbReference type="ChEBI" id="CHEBI:30413"/>
    </cofactor>
</comment>
<dbReference type="GO" id="GO:0016705">
    <property type="term" value="F:oxidoreductase activity, acting on paired donors, with incorporation or reduction of molecular oxygen"/>
    <property type="evidence" value="ECO:0007669"/>
    <property type="project" value="InterPro"/>
</dbReference>
<gene>
    <name evidence="8" type="ORF">RRF57_012990</name>
</gene>
<dbReference type="Gene3D" id="1.10.630.10">
    <property type="entry name" value="Cytochrome P450"/>
    <property type="match status" value="3"/>
</dbReference>
<keyword evidence="3 6" id="KW-0349">Heme</keyword>
<dbReference type="PRINTS" id="PR00385">
    <property type="entry name" value="P450"/>
</dbReference>
<organism evidence="8 9">
    <name type="scientific">Xylaria bambusicola</name>
    <dbReference type="NCBI Taxonomy" id="326684"/>
    <lineage>
        <taxon>Eukaryota</taxon>
        <taxon>Fungi</taxon>
        <taxon>Dikarya</taxon>
        <taxon>Ascomycota</taxon>
        <taxon>Pezizomycotina</taxon>
        <taxon>Sordariomycetes</taxon>
        <taxon>Xylariomycetidae</taxon>
        <taxon>Xylariales</taxon>
        <taxon>Xylariaceae</taxon>
        <taxon>Xylaria</taxon>
    </lineage>
</organism>
<protein>
    <recommendedName>
        <fullName evidence="10">Cytochrome P450</fullName>
    </recommendedName>
</protein>
<dbReference type="GO" id="GO:0004497">
    <property type="term" value="F:monooxygenase activity"/>
    <property type="evidence" value="ECO:0007669"/>
    <property type="project" value="InterPro"/>
</dbReference>
<dbReference type="InterPro" id="IPR036291">
    <property type="entry name" value="NAD(P)-bd_dom_sf"/>
</dbReference>
<dbReference type="SUPFAM" id="SSF48264">
    <property type="entry name" value="Cytochrome P450"/>
    <property type="match status" value="3"/>
</dbReference>
<keyword evidence="7" id="KW-1133">Transmembrane helix</keyword>
<dbReference type="PANTHER" id="PTHR24305:SF210">
    <property type="entry name" value="CYTOCHROME P450 MONOOXYGENASE ASQL-RELATED"/>
    <property type="match status" value="1"/>
</dbReference>
<dbReference type="InterPro" id="IPR050121">
    <property type="entry name" value="Cytochrome_P450_monoxygenase"/>
</dbReference>
<dbReference type="InterPro" id="IPR001128">
    <property type="entry name" value="Cyt_P450"/>
</dbReference>
<dbReference type="Gene3D" id="3.40.50.720">
    <property type="entry name" value="NAD(P)-binding Rossmann-like Domain"/>
    <property type="match status" value="1"/>
</dbReference>
<evidence type="ECO:0008006" key="10">
    <source>
        <dbReference type="Google" id="ProtNLM"/>
    </source>
</evidence>
<dbReference type="EMBL" id="JAWHQM010000104">
    <property type="protein sequence ID" value="KAK5637277.1"/>
    <property type="molecule type" value="Genomic_DNA"/>
</dbReference>
<evidence type="ECO:0000256" key="4">
    <source>
        <dbReference type="ARBA" id="ARBA00022723"/>
    </source>
</evidence>
<evidence type="ECO:0000256" key="5">
    <source>
        <dbReference type="ARBA" id="ARBA00023004"/>
    </source>
</evidence>
<keyword evidence="9" id="KW-1185">Reference proteome</keyword>
<keyword evidence="7" id="KW-0812">Transmembrane</keyword>
<keyword evidence="7" id="KW-0472">Membrane</keyword>
<name>A0AAN7ZBD1_9PEZI</name>
<keyword evidence="4 6" id="KW-0479">Metal-binding</keyword>
<dbReference type="CDD" id="cd11060">
    <property type="entry name" value="CYP57A1-like"/>
    <property type="match status" value="1"/>
</dbReference>
<dbReference type="Proteomes" id="UP001305414">
    <property type="component" value="Unassembled WGS sequence"/>
</dbReference>
<evidence type="ECO:0000313" key="9">
    <source>
        <dbReference type="Proteomes" id="UP001305414"/>
    </source>
</evidence>
<feature type="binding site" description="axial binding residue" evidence="6">
    <location>
        <position position="1374"/>
    </location>
    <ligand>
        <name>heme</name>
        <dbReference type="ChEBI" id="CHEBI:30413"/>
    </ligand>
    <ligandPart>
        <name>Fe</name>
        <dbReference type="ChEBI" id="CHEBI:18248"/>
    </ligandPart>
</feature>
<comment type="caution">
    <text evidence="8">The sequence shown here is derived from an EMBL/GenBank/DDBJ whole genome shotgun (WGS) entry which is preliminary data.</text>
</comment>
<sequence>MYPFLKDYGLLENYPVENWGSSGIRGQSRCLSLSTVIFPNDFNILTAILIRNDIMSISNYWKDACGLFILSVVGYFVWSIIYNLFFHPLRKFPGPLLARASNVCFSYWFHGGRQPYKILDLHLKYGPVVRIAPNDISFNSAQSWQDIYGFRQGHKTFIKGIFYEGGVFSSRGVSSIDTERDPQRHANMRRLLANAFSMTSLTEQEELIRGTIDRFIDVFKKKTIEQGAAFDVTKGYERMTFDIIGDLAFGEPFGALETETPHPWIESLLNSLNKGALNETSKRFPILAQIGMFFFHKQVAKLFEAAAQNAEYAIKAVERRVQKETNRKDFYTRILEQRHNERHKVSDLELAAHAWDFVAAGSETTATAMSTVTFYLLRNPELMAKLKDEVRGAFTSASAIKNSTTVPLRYLDAVCREAMRIYPPLPFALPRLVPEGGDTIDGYWVPGGTAVSIMPTAASLDPANFSDPYAFKPERWLNALTDKNNRNSLEASQPFSIGPRGCIGVNVGAQRKDVDPKPVNGSLAWMELRTTLALVVWTFDLEFDSTCEDMDWHRDSEMHSLWQKPQLLVRAALAKHDQAGQLHFLKSQVMETKAPMLKRKDADLSGQTAIVTGGNIGVGLELGKQLLALGVSKLILAVRNEEGGNKAAEMLLAPRRDGPQNVEVWKLDLSEYASVTAFAERVGQLGKRPDIVVLNAGVLSAKLGLNPSTGHDVDIQTNYLSTVLLLMLLLPIVKSKPSGATAVKNPVPHLSVVTSVMAHWAKFEERNTDPLLPAFDSEDPARFDMEERYSASKLLALIFLAELARRIPSNVAILNAPTPGMTRGSGFMRQSAGTVLGFVINIYYRIFGHTCDVGASQVMAAAVKAGPESHGQFIENGKQRPLPVIMYTAEGEKVTKQLWKETMQELSFAGVEQIINDFSLVVFAATAYVAYQTVFSPLARVPGPFLAKFSQMYLVYLHLSGQAHRILMELHKKHGNVVRTGPTTLSIADPTAFYEMYRAGNKFVKTDARGSTRDEGVTWDMVNETDERIHGENRRLVARAYAMDSMVNLEPMIDELIIDLLRKLREVQGQRIDLGHWVQLYAFDIVGSITFSRPFGFVEEGEDNGLFDRLYDSLSLLPLNPNPFCNLPRLNLRENNRQRIFHSIVWVAYAPWVYHINRLILTPLIGSCLALTDQDFYFVNVASKRIRERESHGGNPKDLLGQMLATQQVKPQFLDSHILHMISTNVLAGSDTTSTALRATLWLLCTHPEVVERLRAELSEKMAQDGDVTRTGVWKFAKSEQCPYLQAVLYESLRLFPPAAVTLDRVVPEGGMTAGPHHVPAGTVVGTSPWVIQRMPELWGSDADVFRPERWLDKETESQRQRYFFAFGRGSRFCLGRNVSWIEMEKLIPTLIMNFDIKIEMDGDIVENNAGLLYLDGPFARLTARENINSKIVYETWLDELSAHWLITLGTLYLSYQIGLIIYNLFFHPLAKVPGPILGRSTLLWRLWDTTSGQHHKHMLDMHKKYGESHLYFPVILTADSRPILTTNICEGHAVRVSPNELSFSTVQSYRDIYGIPAPGSQHCIKSELYDIIGSGFKTADIASERDPQAHARKKKHLTPAFSTRALVAQEAIIHRCLDAFVAKIGPVSQRSPEVGINMVSWFEMSAFDLFGEMSFGESFDCIAEEKHHFWIDMVLHHVREIVIMDNLRRFSILKLFSQKLLPKLAMSVLAEHTRYTRDKVARRLNRESPRQDFFTNLVAKVKAGEVDLEEMTANASTLIIAGGETTATTSAATLYFLLKNPEALAKVTAEVRGRWASYADIDSNSAQQLPYLQACINEAMRLYPSGAQGFPRLSPGRMIDGLWVPRGTEVYTCTWVASRNPDYWNRPHEFIPERWTDPTSTDVKAASQPFSLGYRACPGQSFAILQLSLLFAKILYTYDLEMLDPNMDWEGGSRHWIMWWKPPIRVLAHNRLERDTLGKSE</sequence>
<comment type="similarity">
    <text evidence="2">Belongs to the cytochrome P450 family.</text>
</comment>
<dbReference type="InterPro" id="IPR036396">
    <property type="entry name" value="Cyt_P450_sf"/>
</dbReference>
<dbReference type="GO" id="GO:0005506">
    <property type="term" value="F:iron ion binding"/>
    <property type="evidence" value="ECO:0007669"/>
    <property type="project" value="InterPro"/>
</dbReference>
<evidence type="ECO:0000256" key="2">
    <source>
        <dbReference type="ARBA" id="ARBA00010617"/>
    </source>
</evidence>
<dbReference type="InterPro" id="IPR002347">
    <property type="entry name" value="SDR_fam"/>
</dbReference>
<dbReference type="CDD" id="cd11058">
    <property type="entry name" value="CYP60B-like"/>
    <property type="match status" value="2"/>
</dbReference>
<dbReference type="InterPro" id="IPR002401">
    <property type="entry name" value="Cyt_P450_E_grp-I"/>
</dbReference>
<dbReference type="PANTHER" id="PTHR24305">
    <property type="entry name" value="CYTOCHROME P450"/>
    <property type="match status" value="1"/>
</dbReference>
<reference evidence="8 9" key="1">
    <citation type="submission" date="2023-10" db="EMBL/GenBank/DDBJ databases">
        <title>Draft genome sequence of Xylaria bambusicola isolate GMP-LS, the root and basal stem rot pathogen of sugarcane in Indonesia.</title>
        <authorList>
            <person name="Selvaraj P."/>
            <person name="Muralishankar V."/>
            <person name="Muruganantham S."/>
            <person name="Sp S."/>
            <person name="Haryani S."/>
            <person name="Lau K.J.X."/>
            <person name="Naqvi N.I."/>
        </authorList>
    </citation>
    <scope>NUCLEOTIDE SEQUENCE [LARGE SCALE GENOMIC DNA]</scope>
    <source>
        <strain evidence="8">GMP-LS</strain>
    </source>
</reference>
<dbReference type="PRINTS" id="PR00463">
    <property type="entry name" value="EP450I"/>
</dbReference>
<keyword evidence="5 6" id="KW-0408">Iron</keyword>
<proteinExistence type="inferred from homology"/>
<evidence type="ECO:0000256" key="1">
    <source>
        <dbReference type="ARBA" id="ARBA00001971"/>
    </source>
</evidence>
<evidence type="ECO:0000256" key="7">
    <source>
        <dbReference type="SAM" id="Phobius"/>
    </source>
</evidence>
<dbReference type="GO" id="GO:0020037">
    <property type="term" value="F:heme binding"/>
    <property type="evidence" value="ECO:0007669"/>
    <property type="project" value="InterPro"/>
</dbReference>
<dbReference type="SUPFAM" id="SSF51735">
    <property type="entry name" value="NAD(P)-binding Rossmann-fold domains"/>
    <property type="match status" value="1"/>
</dbReference>
<accession>A0AAN7ZBD1</accession>
<dbReference type="Pfam" id="PF00067">
    <property type="entry name" value="p450"/>
    <property type="match status" value="3"/>
</dbReference>
<feature type="transmembrane region" description="Helical" evidence="7">
    <location>
        <begin position="64"/>
        <end position="85"/>
    </location>
</feature>
<dbReference type="PROSITE" id="PS00086">
    <property type="entry name" value="CYTOCHROME_P450"/>
    <property type="match status" value="3"/>
</dbReference>
<evidence type="ECO:0000256" key="3">
    <source>
        <dbReference type="ARBA" id="ARBA00022617"/>
    </source>
</evidence>
<dbReference type="InterPro" id="IPR017972">
    <property type="entry name" value="Cyt_P450_CS"/>
</dbReference>
<evidence type="ECO:0000313" key="8">
    <source>
        <dbReference type="EMBL" id="KAK5637277.1"/>
    </source>
</evidence>